<feature type="domain" description="AB hydrolase-1" evidence="1">
    <location>
        <begin position="25"/>
        <end position="277"/>
    </location>
</feature>
<dbReference type="Pfam" id="PF00561">
    <property type="entry name" value="Abhydrolase_1"/>
    <property type="match status" value="1"/>
</dbReference>
<evidence type="ECO:0000259" key="1">
    <source>
        <dbReference type="Pfam" id="PF00561"/>
    </source>
</evidence>
<proteinExistence type="predicted"/>
<dbReference type="Gene3D" id="3.40.50.1820">
    <property type="entry name" value="alpha/beta hydrolase"/>
    <property type="match status" value="1"/>
</dbReference>
<dbReference type="KEGG" id="tpla:ElP_48720"/>
<gene>
    <name evidence="2" type="primary">dhaA_3</name>
    <name evidence="2" type="ORF">ElP_48720</name>
</gene>
<accession>A0A518H7W0</accession>
<dbReference type="InterPro" id="IPR000073">
    <property type="entry name" value="AB_hydrolase_1"/>
</dbReference>
<reference evidence="2 3" key="1">
    <citation type="submission" date="2019-02" db="EMBL/GenBank/DDBJ databases">
        <title>Deep-cultivation of Planctomycetes and their phenomic and genomic characterization uncovers novel biology.</title>
        <authorList>
            <person name="Wiegand S."/>
            <person name="Jogler M."/>
            <person name="Boedeker C."/>
            <person name="Pinto D."/>
            <person name="Vollmers J."/>
            <person name="Rivas-Marin E."/>
            <person name="Kohn T."/>
            <person name="Peeters S.H."/>
            <person name="Heuer A."/>
            <person name="Rast P."/>
            <person name="Oberbeckmann S."/>
            <person name="Bunk B."/>
            <person name="Jeske O."/>
            <person name="Meyerdierks A."/>
            <person name="Storesund J.E."/>
            <person name="Kallscheuer N."/>
            <person name="Luecker S."/>
            <person name="Lage O.M."/>
            <person name="Pohl T."/>
            <person name="Merkel B.J."/>
            <person name="Hornburger P."/>
            <person name="Mueller R.-W."/>
            <person name="Bruemmer F."/>
            <person name="Labrenz M."/>
            <person name="Spormann A.M."/>
            <person name="Op den Camp H."/>
            <person name="Overmann J."/>
            <person name="Amann R."/>
            <person name="Jetten M.S.M."/>
            <person name="Mascher T."/>
            <person name="Medema M.H."/>
            <person name="Devos D.P."/>
            <person name="Kaster A.-K."/>
            <person name="Ovreas L."/>
            <person name="Rohde M."/>
            <person name="Galperin M.Y."/>
            <person name="Jogler C."/>
        </authorList>
    </citation>
    <scope>NUCLEOTIDE SEQUENCE [LARGE SCALE GENOMIC DNA]</scope>
    <source>
        <strain evidence="2 3">ElP</strain>
    </source>
</reference>
<dbReference type="PANTHER" id="PTHR43433:SF10">
    <property type="entry name" value="AB HYDROLASE-1 DOMAIN-CONTAINING PROTEIN"/>
    <property type="match status" value="1"/>
</dbReference>
<dbReference type="EC" id="3.8.1.5" evidence="2"/>
<dbReference type="Proteomes" id="UP000317835">
    <property type="component" value="Chromosome"/>
</dbReference>
<dbReference type="PANTHER" id="PTHR43433">
    <property type="entry name" value="HYDROLASE, ALPHA/BETA FOLD FAMILY PROTEIN"/>
    <property type="match status" value="1"/>
</dbReference>
<dbReference type="EMBL" id="CP036426">
    <property type="protein sequence ID" value="QDV36942.1"/>
    <property type="molecule type" value="Genomic_DNA"/>
</dbReference>
<dbReference type="AlphaFoldDB" id="A0A518H7W0"/>
<dbReference type="GO" id="GO:0018786">
    <property type="term" value="F:haloalkane dehalogenase activity"/>
    <property type="evidence" value="ECO:0007669"/>
    <property type="project" value="UniProtKB-EC"/>
</dbReference>
<dbReference type="SUPFAM" id="SSF53474">
    <property type="entry name" value="alpha/beta-Hydrolases"/>
    <property type="match status" value="1"/>
</dbReference>
<keyword evidence="3" id="KW-1185">Reference proteome</keyword>
<sequence>MEHALALRSGRTLEVREYGDESGHPVIFFHGLIGSHHQASYIADQARQNGLRVIAPNRPGVGRSGFTRRTTPLDAVPDVEELAEALGLGEFSVIGISGGAPYALATLSRLGHRVQTATIISGMGPPQLPGALDGMDRRRRLLLGIGSRNPRLARRAFQEAADRFQADPERFLPRLIATWSAPDRMIFRRREVFELFLRDLHSVFTEGVGAEGLAQELALYRNYGFPLRSLPKDRRVTLWQGLADTIVPPAMAWALVRALPNCEALLVPGGHFMAVDEAHRIVARLREQLDEPASLENQT</sequence>
<name>A0A518H7W0_9BACT</name>
<keyword evidence="2" id="KW-0378">Hydrolase</keyword>
<organism evidence="2 3">
    <name type="scientific">Tautonia plasticadhaerens</name>
    <dbReference type="NCBI Taxonomy" id="2527974"/>
    <lineage>
        <taxon>Bacteria</taxon>
        <taxon>Pseudomonadati</taxon>
        <taxon>Planctomycetota</taxon>
        <taxon>Planctomycetia</taxon>
        <taxon>Isosphaerales</taxon>
        <taxon>Isosphaeraceae</taxon>
        <taxon>Tautonia</taxon>
    </lineage>
</organism>
<dbReference type="InterPro" id="IPR050471">
    <property type="entry name" value="AB_hydrolase"/>
</dbReference>
<protein>
    <submittedName>
        <fullName evidence="2">Haloalkane dehalogenase</fullName>
        <ecNumber evidence="2">3.8.1.5</ecNumber>
    </submittedName>
</protein>
<evidence type="ECO:0000313" key="3">
    <source>
        <dbReference type="Proteomes" id="UP000317835"/>
    </source>
</evidence>
<evidence type="ECO:0000313" key="2">
    <source>
        <dbReference type="EMBL" id="QDV36942.1"/>
    </source>
</evidence>
<dbReference type="InterPro" id="IPR029058">
    <property type="entry name" value="AB_hydrolase_fold"/>
</dbReference>